<dbReference type="Gene3D" id="3.40.50.720">
    <property type="entry name" value="NAD(P)-binding Rossmann-like Domain"/>
    <property type="match status" value="1"/>
</dbReference>
<organism evidence="5 6">
    <name type="scientific">Ambispora leptoticha</name>
    <dbReference type="NCBI Taxonomy" id="144679"/>
    <lineage>
        <taxon>Eukaryota</taxon>
        <taxon>Fungi</taxon>
        <taxon>Fungi incertae sedis</taxon>
        <taxon>Mucoromycota</taxon>
        <taxon>Glomeromycotina</taxon>
        <taxon>Glomeromycetes</taxon>
        <taxon>Archaeosporales</taxon>
        <taxon>Ambisporaceae</taxon>
        <taxon>Ambispora</taxon>
    </lineage>
</organism>
<evidence type="ECO:0000256" key="4">
    <source>
        <dbReference type="RuleBase" id="RU000363"/>
    </source>
</evidence>
<dbReference type="Pfam" id="PF00106">
    <property type="entry name" value="adh_short"/>
    <property type="match status" value="1"/>
</dbReference>
<dbReference type="GO" id="GO:0016616">
    <property type="term" value="F:oxidoreductase activity, acting on the CH-OH group of donors, NAD or NADP as acceptor"/>
    <property type="evidence" value="ECO:0007669"/>
    <property type="project" value="TreeGrafter"/>
</dbReference>
<dbReference type="PRINTS" id="PR00081">
    <property type="entry name" value="GDHRDH"/>
</dbReference>
<dbReference type="Proteomes" id="UP000789508">
    <property type="component" value="Unassembled WGS sequence"/>
</dbReference>
<name>A0A9N9B7C3_9GLOM</name>
<evidence type="ECO:0000256" key="3">
    <source>
        <dbReference type="ARBA" id="ARBA00023002"/>
    </source>
</evidence>
<dbReference type="EMBL" id="CAJVPS010001883">
    <property type="protein sequence ID" value="CAG8553290.1"/>
    <property type="molecule type" value="Genomic_DNA"/>
</dbReference>
<evidence type="ECO:0000256" key="1">
    <source>
        <dbReference type="ARBA" id="ARBA00006484"/>
    </source>
</evidence>
<accession>A0A9N9B7C3</accession>
<dbReference type="PANTHER" id="PTHR44229">
    <property type="entry name" value="15-HYDROXYPROSTAGLANDIN DEHYDROGENASE [NAD(+)]"/>
    <property type="match status" value="1"/>
</dbReference>
<dbReference type="AlphaFoldDB" id="A0A9N9B7C3"/>
<reference evidence="5" key="1">
    <citation type="submission" date="2021-06" db="EMBL/GenBank/DDBJ databases">
        <authorList>
            <person name="Kallberg Y."/>
            <person name="Tangrot J."/>
            <person name="Rosling A."/>
        </authorList>
    </citation>
    <scope>NUCLEOTIDE SEQUENCE</scope>
    <source>
        <strain evidence="5">FL130A</strain>
    </source>
</reference>
<dbReference type="OrthoDB" id="5840532at2759"/>
<keyword evidence="2" id="KW-0521">NADP</keyword>
<sequence length="251" mass="27243">MQLNGKIFVITGGANGFGAALSRRAVREGAKVVLGDIDQKGGEAIEAELNKDNAKNAKFVICDVQKRADLAKLFETAEKEFGGILINNAGIIRMPEFHDGNEKWKQVISVNLNAVIEGTQLSLPYFKKRGGGVVVNVASMAGVQPYYVGLFPVYGASKAGVIAFTQSLHVLKESNIRVNAVAPIYSETNLLRELCNGSSNLKKFVDRVGTVRVEEVINGIMHCIENERLIGEVVAILPSRFFVVPQLKGKL</sequence>
<dbReference type="PROSITE" id="PS00061">
    <property type="entry name" value="ADH_SHORT"/>
    <property type="match status" value="1"/>
</dbReference>
<protein>
    <submittedName>
        <fullName evidence="5">13789_t:CDS:1</fullName>
    </submittedName>
</protein>
<dbReference type="GO" id="GO:0005737">
    <property type="term" value="C:cytoplasm"/>
    <property type="evidence" value="ECO:0007669"/>
    <property type="project" value="TreeGrafter"/>
</dbReference>
<keyword evidence="6" id="KW-1185">Reference proteome</keyword>
<comment type="similarity">
    <text evidence="1 4">Belongs to the short-chain dehydrogenases/reductases (SDR) family.</text>
</comment>
<proteinExistence type="inferred from homology"/>
<keyword evidence="3" id="KW-0560">Oxidoreductase</keyword>
<dbReference type="InterPro" id="IPR002347">
    <property type="entry name" value="SDR_fam"/>
</dbReference>
<dbReference type="SUPFAM" id="SSF51735">
    <property type="entry name" value="NAD(P)-binding Rossmann-fold domains"/>
    <property type="match status" value="1"/>
</dbReference>
<gene>
    <name evidence="5" type="ORF">ALEPTO_LOCUS5984</name>
</gene>
<evidence type="ECO:0000256" key="2">
    <source>
        <dbReference type="ARBA" id="ARBA00022857"/>
    </source>
</evidence>
<dbReference type="PANTHER" id="PTHR44229:SF4">
    <property type="entry name" value="15-HYDROXYPROSTAGLANDIN DEHYDROGENASE [NAD(+)]"/>
    <property type="match status" value="1"/>
</dbReference>
<dbReference type="InterPro" id="IPR020904">
    <property type="entry name" value="Sc_DH/Rdtase_CS"/>
</dbReference>
<dbReference type="InterPro" id="IPR036291">
    <property type="entry name" value="NAD(P)-bd_dom_sf"/>
</dbReference>
<comment type="caution">
    <text evidence="5">The sequence shown here is derived from an EMBL/GenBank/DDBJ whole genome shotgun (WGS) entry which is preliminary data.</text>
</comment>
<dbReference type="PRINTS" id="PR00080">
    <property type="entry name" value="SDRFAMILY"/>
</dbReference>
<evidence type="ECO:0000313" key="6">
    <source>
        <dbReference type="Proteomes" id="UP000789508"/>
    </source>
</evidence>
<evidence type="ECO:0000313" key="5">
    <source>
        <dbReference type="EMBL" id="CAG8553290.1"/>
    </source>
</evidence>